<dbReference type="Proteomes" id="UP001187343">
    <property type="component" value="Unassembled WGS sequence"/>
</dbReference>
<sequence length="78" mass="8722">MQVFPGPSLSTRKEKMVGIQPSCSERAYSVSFSQIQRAGQEHLHKDEDITCNATYAVCCISLFKTISFTQKISFICAK</sequence>
<reference evidence="1" key="1">
    <citation type="submission" date="2023-08" db="EMBL/GenBank/DDBJ databases">
        <title>Chromosome-level Genome Assembly of mud carp (Cirrhinus molitorella).</title>
        <authorList>
            <person name="Liu H."/>
        </authorList>
    </citation>
    <scope>NUCLEOTIDE SEQUENCE</scope>
    <source>
        <strain evidence="1">Prfri</strain>
        <tissue evidence="1">Muscle</tissue>
    </source>
</reference>
<evidence type="ECO:0000313" key="2">
    <source>
        <dbReference type="Proteomes" id="UP001187343"/>
    </source>
</evidence>
<evidence type="ECO:0000313" key="1">
    <source>
        <dbReference type="EMBL" id="KAK2871470.1"/>
    </source>
</evidence>
<protein>
    <submittedName>
        <fullName evidence="1">Uncharacterized protein</fullName>
    </submittedName>
</protein>
<gene>
    <name evidence="1" type="ORF">Q8A67_023997</name>
</gene>
<accession>A0AA88P6T6</accession>
<dbReference type="EMBL" id="JAUYZG010000023">
    <property type="protein sequence ID" value="KAK2871470.1"/>
    <property type="molecule type" value="Genomic_DNA"/>
</dbReference>
<organism evidence="1 2">
    <name type="scientific">Cirrhinus molitorella</name>
    <name type="common">mud carp</name>
    <dbReference type="NCBI Taxonomy" id="172907"/>
    <lineage>
        <taxon>Eukaryota</taxon>
        <taxon>Metazoa</taxon>
        <taxon>Chordata</taxon>
        <taxon>Craniata</taxon>
        <taxon>Vertebrata</taxon>
        <taxon>Euteleostomi</taxon>
        <taxon>Actinopterygii</taxon>
        <taxon>Neopterygii</taxon>
        <taxon>Teleostei</taxon>
        <taxon>Ostariophysi</taxon>
        <taxon>Cypriniformes</taxon>
        <taxon>Cyprinidae</taxon>
        <taxon>Labeoninae</taxon>
        <taxon>Labeonini</taxon>
        <taxon>Cirrhinus</taxon>
    </lineage>
</organism>
<keyword evidence="2" id="KW-1185">Reference proteome</keyword>
<name>A0AA88P6T6_9TELE</name>
<comment type="caution">
    <text evidence="1">The sequence shown here is derived from an EMBL/GenBank/DDBJ whole genome shotgun (WGS) entry which is preliminary data.</text>
</comment>
<dbReference type="AlphaFoldDB" id="A0AA88P6T6"/>
<proteinExistence type="predicted"/>